<evidence type="ECO:0000313" key="1">
    <source>
        <dbReference type="EMBL" id="KAG0149469.1"/>
    </source>
</evidence>
<proteinExistence type="predicted"/>
<protein>
    <submittedName>
        <fullName evidence="1">Uncharacterized protein</fullName>
    </submittedName>
</protein>
<accession>A0A9P6TF24</accession>
<reference evidence="1" key="1">
    <citation type="submission" date="2013-11" db="EMBL/GenBank/DDBJ databases">
        <title>Genome sequence of the fusiform rust pathogen reveals effectors for host alternation and coevolution with pine.</title>
        <authorList>
            <consortium name="DOE Joint Genome Institute"/>
            <person name="Smith K."/>
            <person name="Pendleton A."/>
            <person name="Kubisiak T."/>
            <person name="Anderson C."/>
            <person name="Salamov A."/>
            <person name="Aerts A."/>
            <person name="Riley R."/>
            <person name="Clum A."/>
            <person name="Lindquist E."/>
            <person name="Ence D."/>
            <person name="Campbell M."/>
            <person name="Kronenberg Z."/>
            <person name="Feau N."/>
            <person name="Dhillon B."/>
            <person name="Hamelin R."/>
            <person name="Burleigh J."/>
            <person name="Smith J."/>
            <person name="Yandell M."/>
            <person name="Nelson C."/>
            <person name="Grigoriev I."/>
            <person name="Davis J."/>
        </authorList>
    </citation>
    <scope>NUCLEOTIDE SEQUENCE</scope>
    <source>
        <strain evidence="1">G11</strain>
    </source>
</reference>
<dbReference type="Proteomes" id="UP000886653">
    <property type="component" value="Unassembled WGS sequence"/>
</dbReference>
<dbReference type="EMBL" id="MU167227">
    <property type="protein sequence ID" value="KAG0149469.1"/>
    <property type="molecule type" value="Genomic_DNA"/>
</dbReference>
<evidence type="ECO:0000313" key="2">
    <source>
        <dbReference type="Proteomes" id="UP000886653"/>
    </source>
</evidence>
<organism evidence="1 2">
    <name type="scientific">Cronartium quercuum f. sp. fusiforme G11</name>
    <dbReference type="NCBI Taxonomy" id="708437"/>
    <lineage>
        <taxon>Eukaryota</taxon>
        <taxon>Fungi</taxon>
        <taxon>Dikarya</taxon>
        <taxon>Basidiomycota</taxon>
        <taxon>Pucciniomycotina</taxon>
        <taxon>Pucciniomycetes</taxon>
        <taxon>Pucciniales</taxon>
        <taxon>Coleosporiaceae</taxon>
        <taxon>Cronartium</taxon>
    </lineage>
</organism>
<keyword evidence="2" id="KW-1185">Reference proteome</keyword>
<comment type="caution">
    <text evidence="1">The sequence shown here is derived from an EMBL/GenBank/DDBJ whole genome shotgun (WGS) entry which is preliminary data.</text>
</comment>
<dbReference type="AlphaFoldDB" id="A0A9P6TF24"/>
<gene>
    <name evidence="1" type="ORF">CROQUDRAFT_319061</name>
</gene>
<name>A0A9P6TF24_9BASI</name>
<sequence length="276" mass="31302">MQKPGIEMQARIESMNLATLYTQMIGSGSSEIANMGYQLLQPQKAQAMITWAYVALLEAPASNAAMTDGLREKLVISVKVLYVHAIDTKPSWARTLARSYFETLDSKYRTSTAYVDPGIETYVHEAYIAFLNKKAGPQTEEEIKKDNALRDILMRTESRDLAADLERYVDSGIMKHPENRGQVIDLAMNSILQETNKMEAKDYALLPERSEQLEKNADWGIRTLFYFARSGYPEAEHHLSTLWKFWLRTKTSSLADVAGQKLKAAYDLLILKHKLA</sequence>